<protein>
    <submittedName>
        <fullName evidence="2">Uncharacterized protein</fullName>
    </submittedName>
</protein>
<dbReference type="EMBL" id="JXAK01000006">
    <property type="protein sequence ID" value="KIL41782.1"/>
    <property type="molecule type" value="Genomic_DNA"/>
</dbReference>
<reference evidence="2 3" key="1">
    <citation type="submission" date="2014-12" db="EMBL/GenBank/DDBJ databases">
        <title>Draft genome sequence of Paenibacillus kamchatkensis strain B-2647.</title>
        <authorList>
            <person name="Karlyshev A.V."/>
            <person name="Kudryashova E.B."/>
        </authorList>
    </citation>
    <scope>NUCLEOTIDE SEQUENCE [LARGE SCALE GENOMIC DNA]</scope>
    <source>
        <strain evidence="2 3">VKM B-2647</strain>
    </source>
</reference>
<feature type="signal peptide" evidence="1">
    <location>
        <begin position="1"/>
        <end position="21"/>
    </location>
</feature>
<organism evidence="2 3">
    <name type="scientific">Gordoniibacillus kamchatkensis</name>
    <dbReference type="NCBI Taxonomy" id="1590651"/>
    <lineage>
        <taxon>Bacteria</taxon>
        <taxon>Bacillati</taxon>
        <taxon>Bacillota</taxon>
        <taxon>Bacilli</taxon>
        <taxon>Bacillales</taxon>
        <taxon>Paenibacillaceae</taxon>
        <taxon>Gordoniibacillus</taxon>
    </lineage>
</organism>
<evidence type="ECO:0000313" key="2">
    <source>
        <dbReference type="EMBL" id="KIL41782.1"/>
    </source>
</evidence>
<dbReference type="Proteomes" id="UP000031967">
    <property type="component" value="Unassembled WGS sequence"/>
</dbReference>
<evidence type="ECO:0000313" key="3">
    <source>
        <dbReference type="Proteomes" id="UP000031967"/>
    </source>
</evidence>
<feature type="chain" id="PRO_5046540506" evidence="1">
    <location>
        <begin position="22"/>
        <end position="571"/>
    </location>
</feature>
<dbReference type="RefSeq" id="WP_041046333.1">
    <property type="nucleotide sequence ID" value="NZ_JXAK01000006.1"/>
</dbReference>
<gene>
    <name evidence="2" type="ORF">SD70_05365</name>
</gene>
<proteinExistence type="predicted"/>
<evidence type="ECO:0000256" key="1">
    <source>
        <dbReference type="SAM" id="SignalP"/>
    </source>
</evidence>
<keyword evidence="1" id="KW-0732">Signal</keyword>
<name>A0ABR5ALI8_9BACL</name>
<accession>A0ABR5ALI8</accession>
<keyword evidence="3" id="KW-1185">Reference proteome</keyword>
<sequence length="571" mass="62357">MKKYLKTTFATVLLSAAIATSALPAARADGEPAGAPATLQSYTLNDSLRVEVKSVLNERVKDGTRLGAVVRLTNTTGKLTRVPDYELRLKTEDGTEYTLQPSATNVPSVNGKATRELSYMLTVDRSDDIKIADIEWVDVDLYVYPKKETLMLDIPAAGMIWEGKESAIEDSNAMRKWGESFTLPSLNSPLVYKPVDLTRDFNGQSPVSVVQVLVENPTSDRQALPDLAMDGKSATDVYSGQLVEQGPIVLEAGEKRYVHFAIQTDIDTVLQSLNVLTVEKYASAEGQKTFNVGHLNIVLPTATVTAPSASDAKYKLGTPIAFDKLNKIIHQNLEVSLVELHVQDNDRDGFKTAIAKFKLLNKSDRPLPVPSFATELVSTDGYVYAGFAQAITAQRVIPSGATTVSYSFTVPKSQESTDLELRLLDAQTVKPYKSVIAAIRADAQLDDTIQVTELNMYPFKLKMNNWTASANFQGVYTYKLKLDLDIQQDPQAIVDSSSPKLQIDVVGSDGRVIASLPNLGLTGVNALINGSNEISLSAATTQLEIPFTFRIYESFTNTNGEVAKRLLTTLK</sequence>
<comment type="caution">
    <text evidence="2">The sequence shown here is derived from an EMBL/GenBank/DDBJ whole genome shotgun (WGS) entry which is preliminary data.</text>
</comment>